<dbReference type="SUPFAM" id="SSF53335">
    <property type="entry name" value="S-adenosyl-L-methionine-dependent methyltransferases"/>
    <property type="match status" value="1"/>
</dbReference>
<dbReference type="PANTHER" id="PTHR35276:SF1">
    <property type="entry name" value="TRNA (MNM(5)S(2)U34)-METHYLTRANSFERASE, CHLOROPLASTIC"/>
    <property type="match status" value="1"/>
</dbReference>
<dbReference type="OrthoDB" id="2984at2759"/>
<dbReference type="GO" id="GO:0008168">
    <property type="term" value="F:methyltransferase activity"/>
    <property type="evidence" value="ECO:0007669"/>
    <property type="project" value="UniProtKB-KW"/>
</dbReference>
<evidence type="ECO:0000313" key="1">
    <source>
        <dbReference type="EMBL" id="QDZ22397.1"/>
    </source>
</evidence>
<dbReference type="EMBL" id="CP031040">
    <property type="protein sequence ID" value="QDZ22397.1"/>
    <property type="molecule type" value="Genomic_DNA"/>
</dbReference>
<dbReference type="InterPro" id="IPR029063">
    <property type="entry name" value="SAM-dependent_MTases_sf"/>
</dbReference>
<dbReference type="InterPro" id="IPR010719">
    <property type="entry name" value="MnmM_MeTrfase"/>
</dbReference>
<dbReference type="AlphaFoldDB" id="A0A5B8MPP3"/>
<dbReference type="PANTHER" id="PTHR35276">
    <property type="entry name" value="S-ADENOSYL-L-METHIONINE-DEPENDENT METHYLTRANSFERASES SUPERFAMILY PROTEIN"/>
    <property type="match status" value="1"/>
</dbReference>
<keyword evidence="2" id="KW-1185">Reference proteome</keyword>
<dbReference type="Pfam" id="PF06962">
    <property type="entry name" value="rRNA_methylase"/>
    <property type="match status" value="1"/>
</dbReference>
<dbReference type="Proteomes" id="UP000316726">
    <property type="component" value="Chromosome 7"/>
</dbReference>
<sequence length="221" mass="24743">MAAASTRREGFSEMFARETDRRDVSLTKVMHGIWQKQWNVCPGILVDATVGKGRDTLELARISGTTEFPIHGFDVQPQAIEQATELLNREGFVDVKLHCLSHHYLGQRLSEEGVERGTVANVCFNLGFLPSSDKTITTQKETTLQALEQASLFLREEGLLSVLSYVGHPGGVEEYEAVLESCLELRGRGGWTVHHFDPHREGRAPELCPKIIILRKDEEES</sequence>
<dbReference type="Gene3D" id="3.40.50.150">
    <property type="entry name" value="Vaccinia Virus protein VP39"/>
    <property type="match status" value="1"/>
</dbReference>
<dbReference type="GO" id="GO:0032259">
    <property type="term" value="P:methylation"/>
    <property type="evidence" value="ECO:0007669"/>
    <property type="project" value="UniProtKB-KW"/>
</dbReference>
<gene>
    <name evidence="1" type="ORF">A3770_07p49150</name>
</gene>
<keyword evidence="1" id="KW-0489">Methyltransferase</keyword>
<proteinExistence type="predicted"/>
<accession>A0A5B8MPP3</accession>
<dbReference type="STRING" id="1764295.A0A5B8MPP3"/>
<keyword evidence="1" id="KW-0808">Transferase</keyword>
<name>A0A5B8MPP3_9CHLO</name>
<protein>
    <submittedName>
        <fullName evidence="1">rRNA methylase</fullName>
    </submittedName>
</protein>
<reference evidence="1 2" key="1">
    <citation type="submission" date="2018-07" db="EMBL/GenBank/DDBJ databases">
        <title>The complete nuclear genome of the prasinophyte Chloropicon primus (CCMP1205).</title>
        <authorList>
            <person name="Pombert J.-F."/>
            <person name="Otis C."/>
            <person name="Turmel M."/>
            <person name="Lemieux C."/>
        </authorList>
    </citation>
    <scope>NUCLEOTIDE SEQUENCE [LARGE SCALE GENOMIC DNA]</scope>
    <source>
        <strain evidence="1 2">CCMP1205</strain>
    </source>
</reference>
<evidence type="ECO:0000313" key="2">
    <source>
        <dbReference type="Proteomes" id="UP000316726"/>
    </source>
</evidence>
<organism evidence="1 2">
    <name type="scientific">Chloropicon primus</name>
    <dbReference type="NCBI Taxonomy" id="1764295"/>
    <lineage>
        <taxon>Eukaryota</taxon>
        <taxon>Viridiplantae</taxon>
        <taxon>Chlorophyta</taxon>
        <taxon>Chloropicophyceae</taxon>
        <taxon>Chloropicales</taxon>
        <taxon>Chloropicaceae</taxon>
        <taxon>Chloropicon</taxon>
    </lineage>
</organism>